<organism evidence="2 3">
    <name type="scientific">Phytophthora cactorum</name>
    <dbReference type="NCBI Taxonomy" id="29920"/>
    <lineage>
        <taxon>Eukaryota</taxon>
        <taxon>Sar</taxon>
        <taxon>Stramenopiles</taxon>
        <taxon>Oomycota</taxon>
        <taxon>Peronosporomycetes</taxon>
        <taxon>Peronosporales</taxon>
        <taxon>Peronosporaceae</taxon>
        <taxon>Phytophthora</taxon>
    </lineage>
</organism>
<proteinExistence type="predicted"/>
<evidence type="ECO:0000256" key="1">
    <source>
        <dbReference type="SAM" id="MobiDB-lite"/>
    </source>
</evidence>
<evidence type="ECO:0000313" key="3">
    <source>
        <dbReference type="Proteomes" id="UP000688947"/>
    </source>
</evidence>
<comment type="caution">
    <text evidence="2">The sequence shown here is derived from an EMBL/GenBank/DDBJ whole genome shotgun (WGS) entry which is preliminary data.</text>
</comment>
<dbReference type="AlphaFoldDB" id="A0A8T1TRB1"/>
<dbReference type="Proteomes" id="UP000688947">
    <property type="component" value="Unassembled WGS sequence"/>
</dbReference>
<protein>
    <submittedName>
        <fullName evidence="2">Uncharacterized protein</fullName>
    </submittedName>
</protein>
<gene>
    <name evidence="2" type="ORF">JG687_00017528</name>
</gene>
<sequence length="78" mass="8065">MRVMKREQDYAVEYGLKKEDTKASPDIMRSAALASKPSEEGPPLPFSSSSGGVAWAAGGAPEVDEPSSLPPADAATDG</sequence>
<name>A0A8T1TRB1_9STRA</name>
<feature type="compositionally biased region" description="Low complexity" evidence="1">
    <location>
        <begin position="46"/>
        <end position="60"/>
    </location>
</feature>
<reference evidence="2" key="1">
    <citation type="submission" date="2021-01" db="EMBL/GenBank/DDBJ databases">
        <title>Phytophthora aleatoria, a newly-described species from Pinus radiata is distinct from Phytophthora cactorum isolates based on comparative genomics.</title>
        <authorList>
            <person name="Mcdougal R."/>
            <person name="Panda P."/>
            <person name="Williams N."/>
            <person name="Studholme D.J."/>
        </authorList>
    </citation>
    <scope>NUCLEOTIDE SEQUENCE</scope>
    <source>
        <strain evidence="2">NZFS 3830</strain>
    </source>
</reference>
<feature type="region of interest" description="Disordered" evidence="1">
    <location>
        <begin position="30"/>
        <end position="78"/>
    </location>
</feature>
<evidence type="ECO:0000313" key="2">
    <source>
        <dbReference type="EMBL" id="KAG6945020.1"/>
    </source>
</evidence>
<dbReference type="EMBL" id="JAENGZ010002063">
    <property type="protein sequence ID" value="KAG6945020.1"/>
    <property type="molecule type" value="Genomic_DNA"/>
</dbReference>
<accession>A0A8T1TRB1</accession>